<dbReference type="PANTHER" id="PTHR33064:SF37">
    <property type="entry name" value="RIBONUCLEASE H"/>
    <property type="match status" value="1"/>
</dbReference>
<dbReference type="InterPro" id="IPR043502">
    <property type="entry name" value="DNA/RNA_pol_sf"/>
</dbReference>
<comment type="caution">
    <text evidence="4">The sequence shown here is derived from an EMBL/GenBank/DDBJ whole genome shotgun (WGS) entry which is preliminary data.</text>
</comment>
<feature type="domain" description="Reverse transcriptase" evidence="3">
    <location>
        <begin position="1"/>
        <end position="65"/>
    </location>
</feature>
<dbReference type="EMBL" id="VZUD01001477">
    <property type="protein sequence ID" value="NXV24479.1"/>
    <property type="molecule type" value="Genomic_DNA"/>
</dbReference>
<dbReference type="InterPro" id="IPR043128">
    <property type="entry name" value="Rev_trsase/Diguanyl_cyclase"/>
</dbReference>
<evidence type="ECO:0000256" key="1">
    <source>
        <dbReference type="ARBA" id="ARBA00010879"/>
    </source>
</evidence>
<gene>
    <name evidence="4" type="primary">Pol_0</name>
    <name evidence="4" type="ORF">CEPGRY_R16370</name>
</gene>
<protein>
    <recommendedName>
        <fullName evidence="2">ribonuclease H</fullName>
        <ecNumber evidence="2">3.1.26.4</ecNumber>
    </recommendedName>
</protein>
<organism evidence="4 5">
    <name type="scientific">Cepphus grylle</name>
    <name type="common">Black guillemot</name>
    <name type="synonym">Alca grylle</name>
    <dbReference type="NCBI Taxonomy" id="28697"/>
    <lineage>
        <taxon>Eukaryota</taxon>
        <taxon>Metazoa</taxon>
        <taxon>Chordata</taxon>
        <taxon>Craniata</taxon>
        <taxon>Vertebrata</taxon>
        <taxon>Euteleostomi</taxon>
        <taxon>Archelosauria</taxon>
        <taxon>Archosauria</taxon>
        <taxon>Dinosauria</taxon>
        <taxon>Saurischia</taxon>
        <taxon>Theropoda</taxon>
        <taxon>Coelurosauria</taxon>
        <taxon>Aves</taxon>
        <taxon>Neognathae</taxon>
        <taxon>Neoaves</taxon>
        <taxon>Charadriiformes</taxon>
        <taxon>Alcidae</taxon>
        <taxon>Cepphus</taxon>
    </lineage>
</organism>
<accession>A0A7L3SF82</accession>
<evidence type="ECO:0000256" key="2">
    <source>
        <dbReference type="ARBA" id="ARBA00012180"/>
    </source>
</evidence>
<dbReference type="InterPro" id="IPR000477">
    <property type="entry name" value="RT_dom"/>
</dbReference>
<evidence type="ECO:0000313" key="4">
    <source>
        <dbReference type="EMBL" id="NXV24479.1"/>
    </source>
</evidence>
<dbReference type="AlphaFoldDB" id="A0A7L3SF82"/>
<dbReference type="Proteomes" id="UP000578766">
    <property type="component" value="Unassembled WGS sequence"/>
</dbReference>
<evidence type="ECO:0000259" key="3">
    <source>
        <dbReference type="PROSITE" id="PS50878"/>
    </source>
</evidence>
<reference evidence="4 5" key="1">
    <citation type="submission" date="2019-09" db="EMBL/GenBank/DDBJ databases">
        <title>Bird 10,000 Genomes (B10K) Project - Family phase.</title>
        <authorList>
            <person name="Zhang G."/>
        </authorList>
    </citation>
    <scope>NUCLEOTIDE SEQUENCE [LARGE SCALE GENOMIC DNA]</scope>
    <source>
        <strain evidence="4">OUT-0020</strain>
        <tissue evidence="4">Liver</tissue>
    </source>
</reference>
<dbReference type="InterPro" id="IPR051320">
    <property type="entry name" value="Viral_Replic_Matur_Polypro"/>
</dbReference>
<dbReference type="GO" id="GO:0004523">
    <property type="term" value="F:RNA-DNA hybrid ribonuclease activity"/>
    <property type="evidence" value="ECO:0007669"/>
    <property type="project" value="UniProtKB-EC"/>
</dbReference>
<dbReference type="SUPFAM" id="SSF56672">
    <property type="entry name" value="DNA/RNA polymerases"/>
    <property type="match status" value="1"/>
</dbReference>
<dbReference type="Gene3D" id="3.30.70.270">
    <property type="match status" value="1"/>
</dbReference>
<dbReference type="PROSITE" id="PS50878">
    <property type="entry name" value="RT_POL"/>
    <property type="match status" value="1"/>
</dbReference>
<keyword evidence="5" id="KW-1185">Reference proteome</keyword>
<comment type="similarity">
    <text evidence="1">Belongs to the beta type-B retroviral polymerase family. HERV class-II K(HML-2) pol subfamily.</text>
</comment>
<dbReference type="EC" id="3.1.26.4" evidence="2"/>
<sequence>VLKQLKPTQGIVLLQYVDDLLISGGEEVKEATNELLNFLGQQGLRILKPKLQYVESEVKYLGHLVSEGSCKISPERIKGIVELPLPGTKKELRKFL</sequence>
<proteinExistence type="inferred from homology"/>
<evidence type="ECO:0000313" key="5">
    <source>
        <dbReference type="Proteomes" id="UP000578766"/>
    </source>
</evidence>
<name>A0A7L3SF82_CEPGR</name>
<dbReference type="Pfam" id="PF00078">
    <property type="entry name" value="RVT_1"/>
    <property type="match status" value="1"/>
</dbReference>
<feature type="non-terminal residue" evidence="4">
    <location>
        <position position="1"/>
    </location>
</feature>
<dbReference type="PANTHER" id="PTHR33064">
    <property type="entry name" value="POL PROTEIN"/>
    <property type="match status" value="1"/>
</dbReference>
<feature type="non-terminal residue" evidence="4">
    <location>
        <position position="96"/>
    </location>
</feature>